<dbReference type="InterPro" id="IPR010982">
    <property type="entry name" value="Lambda_DNA-bd_dom_sf"/>
</dbReference>
<dbReference type="SMART" id="SM00354">
    <property type="entry name" value="HTH_LACI"/>
    <property type="match status" value="1"/>
</dbReference>
<evidence type="ECO:0000259" key="4">
    <source>
        <dbReference type="PROSITE" id="PS50932"/>
    </source>
</evidence>
<keyword evidence="1" id="KW-0805">Transcription regulation</keyword>
<dbReference type="RefSeq" id="WP_379712322.1">
    <property type="nucleotide sequence ID" value="NZ_JBHTBS010000005.1"/>
</dbReference>
<organism evidence="5 6">
    <name type="scientific">Haloferula chungangensis</name>
    <dbReference type="NCBI Taxonomy" id="1048331"/>
    <lineage>
        <taxon>Bacteria</taxon>
        <taxon>Pseudomonadati</taxon>
        <taxon>Verrucomicrobiota</taxon>
        <taxon>Verrucomicrobiia</taxon>
        <taxon>Verrucomicrobiales</taxon>
        <taxon>Verrucomicrobiaceae</taxon>
        <taxon>Haloferula</taxon>
    </lineage>
</organism>
<reference evidence="6" key="1">
    <citation type="journal article" date="2019" name="Int. J. Syst. Evol. Microbiol.">
        <title>The Global Catalogue of Microorganisms (GCM) 10K type strain sequencing project: providing services to taxonomists for standard genome sequencing and annotation.</title>
        <authorList>
            <consortium name="The Broad Institute Genomics Platform"/>
            <consortium name="The Broad Institute Genome Sequencing Center for Infectious Disease"/>
            <person name="Wu L."/>
            <person name="Ma J."/>
        </authorList>
    </citation>
    <scope>NUCLEOTIDE SEQUENCE [LARGE SCALE GENOMIC DNA]</scope>
    <source>
        <strain evidence="6">CGMCC 4.1467</strain>
    </source>
</reference>
<keyword evidence="2 5" id="KW-0238">DNA-binding</keyword>
<name>A0ABW2L988_9BACT</name>
<dbReference type="Proteomes" id="UP001596472">
    <property type="component" value="Unassembled WGS sequence"/>
</dbReference>
<sequence>MPPDSSGPPVTLRDIGKALGVSHSTVSLALRNHPRISTAMREKVQKAAEEMGYRPDPMLAALATYRRGRVDQPINASIAWINAWPDPTDLRKHREFDHYWIGATKAAAKFGYRLEEFRLDANFTPARLHQILNTRGIRGILLPPHHNQPDWEDFPWDHYSVVRFGRSLHKPECHIVTADQVANTILAHKEIYKRGYRRIGFVAPNFELRDNGVLFELGFIGGQRLVEDAEAIPPLLLRRRDKPSEVRASFQKWLKQYNPDAIFTTLSDLPAMLKKEKLQVPQDIALAATTILDTNVNAGIDQHPEEIGRVGFLMLNSLINDGARGIPDIFRQILVEGSWVDGSSLPVKGAAKTAKKTSKR</sequence>
<dbReference type="Pfam" id="PF13377">
    <property type="entry name" value="Peripla_BP_3"/>
    <property type="match status" value="1"/>
</dbReference>
<evidence type="ECO:0000313" key="5">
    <source>
        <dbReference type="EMBL" id="MFC7337740.1"/>
    </source>
</evidence>
<evidence type="ECO:0000256" key="3">
    <source>
        <dbReference type="ARBA" id="ARBA00023163"/>
    </source>
</evidence>
<evidence type="ECO:0000256" key="2">
    <source>
        <dbReference type="ARBA" id="ARBA00023125"/>
    </source>
</evidence>
<dbReference type="Pfam" id="PF00356">
    <property type="entry name" value="LacI"/>
    <property type="match status" value="1"/>
</dbReference>
<accession>A0ABW2L988</accession>
<dbReference type="CDD" id="cd01392">
    <property type="entry name" value="HTH_LacI"/>
    <property type="match status" value="1"/>
</dbReference>
<dbReference type="SUPFAM" id="SSF53822">
    <property type="entry name" value="Periplasmic binding protein-like I"/>
    <property type="match status" value="1"/>
</dbReference>
<dbReference type="Gene3D" id="1.10.260.40">
    <property type="entry name" value="lambda repressor-like DNA-binding domains"/>
    <property type="match status" value="1"/>
</dbReference>
<dbReference type="PROSITE" id="PS50932">
    <property type="entry name" value="HTH_LACI_2"/>
    <property type="match status" value="1"/>
</dbReference>
<dbReference type="PANTHER" id="PTHR30146">
    <property type="entry name" value="LACI-RELATED TRANSCRIPTIONAL REPRESSOR"/>
    <property type="match status" value="1"/>
</dbReference>
<feature type="domain" description="HTH lacI-type" evidence="4">
    <location>
        <begin position="10"/>
        <end position="64"/>
    </location>
</feature>
<dbReference type="GO" id="GO:0003677">
    <property type="term" value="F:DNA binding"/>
    <property type="evidence" value="ECO:0007669"/>
    <property type="project" value="UniProtKB-KW"/>
</dbReference>
<dbReference type="SUPFAM" id="SSF47413">
    <property type="entry name" value="lambda repressor-like DNA-binding domains"/>
    <property type="match status" value="1"/>
</dbReference>
<dbReference type="Gene3D" id="3.40.50.2300">
    <property type="match status" value="2"/>
</dbReference>
<comment type="caution">
    <text evidence="5">The sequence shown here is derived from an EMBL/GenBank/DDBJ whole genome shotgun (WGS) entry which is preliminary data.</text>
</comment>
<proteinExistence type="predicted"/>
<gene>
    <name evidence="5" type="ORF">ACFQY0_11170</name>
</gene>
<keyword evidence="6" id="KW-1185">Reference proteome</keyword>
<keyword evidence="3" id="KW-0804">Transcription</keyword>
<dbReference type="PANTHER" id="PTHR30146:SF109">
    <property type="entry name" value="HTH-TYPE TRANSCRIPTIONAL REGULATOR GALS"/>
    <property type="match status" value="1"/>
</dbReference>
<evidence type="ECO:0000313" key="6">
    <source>
        <dbReference type="Proteomes" id="UP001596472"/>
    </source>
</evidence>
<dbReference type="InterPro" id="IPR000843">
    <property type="entry name" value="HTH_LacI"/>
</dbReference>
<protein>
    <submittedName>
        <fullName evidence="5">LacI family DNA-binding transcriptional regulator</fullName>
    </submittedName>
</protein>
<evidence type="ECO:0000256" key="1">
    <source>
        <dbReference type="ARBA" id="ARBA00023015"/>
    </source>
</evidence>
<dbReference type="InterPro" id="IPR028082">
    <property type="entry name" value="Peripla_BP_I"/>
</dbReference>
<dbReference type="InterPro" id="IPR046335">
    <property type="entry name" value="LacI/GalR-like_sensor"/>
</dbReference>
<dbReference type="EMBL" id="JBHTBS010000005">
    <property type="protein sequence ID" value="MFC7337740.1"/>
    <property type="molecule type" value="Genomic_DNA"/>
</dbReference>